<accession>F4MN79</accession>
<gene>
    <name evidence="2" type="ORF">S18_920_0031</name>
</gene>
<evidence type="ECO:0000313" key="2">
    <source>
        <dbReference type="EMBL" id="CBL87592.1"/>
    </source>
</evidence>
<dbReference type="InterPro" id="IPR036063">
    <property type="entry name" value="Smr_dom_sf"/>
</dbReference>
<dbReference type="AlphaFoldDB" id="F4MN79"/>
<dbReference type="Gene3D" id="3.30.1370.110">
    <property type="match status" value="1"/>
</dbReference>
<reference evidence="2" key="2">
    <citation type="journal article" date="2012" name="Environ. Microbiol.">
        <title>Genomic content of uncultured Bacteroidetes from contrasting oceanic provinces in the North Atlantic Ocean.</title>
        <authorList>
            <person name="Gomez-Pereira P.R."/>
            <person name="Schuler M."/>
            <person name="Fuchs B.M."/>
            <person name="Bennke C."/>
            <person name="Teeling H."/>
            <person name="Waldmann J."/>
            <person name="Richter M."/>
            <person name="Barbe V."/>
            <person name="Bataille E."/>
            <person name="Glockner F.O."/>
            <person name="Amann R."/>
        </authorList>
    </citation>
    <scope>NUCLEOTIDE SEQUENCE</scope>
</reference>
<sequence>MLKIDLHGFTYSKVKDILPNWLINNYNQGVDDFEIITGNSEQMKQIVKNICSENGFRAEDNWNGNSGSLLVSIDRL</sequence>
<name>F4MN79_9BACT</name>
<organism evidence="2">
    <name type="scientific">uncultured Flavobacteriia bacterium</name>
    <dbReference type="NCBI Taxonomy" id="212695"/>
    <lineage>
        <taxon>Bacteria</taxon>
        <taxon>Pseudomonadati</taxon>
        <taxon>Bacteroidota</taxon>
        <taxon>Flavobacteriia</taxon>
        <taxon>environmental samples</taxon>
    </lineage>
</organism>
<dbReference type="EMBL" id="FQ032828">
    <property type="protein sequence ID" value="CBL87592.1"/>
    <property type="molecule type" value="Genomic_DNA"/>
</dbReference>
<dbReference type="InterPro" id="IPR002625">
    <property type="entry name" value="Smr_dom"/>
</dbReference>
<dbReference type="Pfam" id="PF01713">
    <property type="entry name" value="Smr"/>
    <property type="match status" value="1"/>
</dbReference>
<evidence type="ECO:0000259" key="1">
    <source>
        <dbReference type="SMART" id="SM00463"/>
    </source>
</evidence>
<feature type="domain" description="Smr" evidence="1">
    <location>
        <begin position="1"/>
        <end position="74"/>
    </location>
</feature>
<protein>
    <recommendedName>
        <fullName evidence="1">Smr domain-containing protein</fullName>
    </recommendedName>
</protein>
<reference evidence="2" key="1">
    <citation type="submission" date="2010-05" db="EMBL/GenBank/DDBJ databases">
        <authorList>
            <person name="Genoscope - CEA"/>
        </authorList>
    </citation>
    <scope>NUCLEOTIDE SEQUENCE</scope>
</reference>
<dbReference type="SMART" id="SM00463">
    <property type="entry name" value="SMR"/>
    <property type="match status" value="1"/>
</dbReference>
<dbReference type="SUPFAM" id="SSF160443">
    <property type="entry name" value="SMR domain-like"/>
    <property type="match status" value="1"/>
</dbReference>
<proteinExistence type="predicted"/>